<protein>
    <recommendedName>
        <fullName evidence="2">Type VI secretion system component TssM1 N-terminal domain-containing protein</fullName>
    </recommendedName>
</protein>
<evidence type="ECO:0000256" key="1">
    <source>
        <dbReference type="SAM" id="Phobius"/>
    </source>
</evidence>
<keyword evidence="1" id="KW-0812">Transmembrane</keyword>
<evidence type="ECO:0000259" key="2">
    <source>
        <dbReference type="Pfam" id="PF14331"/>
    </source>
</evidence>
<keyword evidence="1" id="KW-1133">Transmembrane helix</keyword>
<gene>
    <name evidence="3" type="ORF">G3M70_00515</name>
</gene>
<evidence type="ECO:0000313" key="3">
    <source>
        <dbReference type="EMBL" id="QPJ60450.1"/>
    </source>
</evidence>
<reference evidence="3 4" key="1">
    <citation type="submission" date="2020-02" db="EMBL/GenBank/DDBJ databases">
        <title>Genomic and physiological characterization of two novel Nitrospinaceae genera.</title>
        <authorList>
            <person name="Mueller A.J."/>
            <person name="Jung M.-Y."/>
            <person name="Strachan C.R."/>
            <person name="Herbold C.W."/>
            <person name="Kirkegaard R.H."/>
            <person name="Daims H."/>
        </authorList>
    </citation>
    <scope>NUCLEOTIDE SEQUENCE [LARGE SCALE GENOMIC DNA]</scope>
    <source>
        <strain evidence="3">EB</strain>
    </source>
</reference>
<accession>A0A7T0FYV1</accession>
<dbReference type="Proteomes" id="UP000594688">
    <property type="component" value="Chromosome"/>
</dbReference>
<name>A0A7T0FYV1_9BACT</name>
<organism evidence="3 4">
    <name type="scientific">Candidatus Nitronauta litoralis</name>
    <dbReference type="NCBI Taxonomy" id="2705533"/>
    <lineage>
        <taxon>Bacteria</taxon>
        <taxon>Pseudomonadati</taxon>
        <taxon>Nitrospinota/Tectimicrobiota group</taxon>
        <taxon>Nitrospinota</taxon>
        <taxon>Nitrospinia</taxon>
        <taxon>Nitrospinales</taxon>
        <taxon>Nitrospinaceae</taxon>
        <taxon>Candidatus Nitronauta</taxon>
    </lineage>
</organism>
<keyword evidence="1" id="KW-0472">Membrane</keyword>
<dbReference type="PANTHER" id="PTHR36153:SF1">
    <property type="entry name" value="TYPE VI SECRETION SYSTEM COMPONENT TSSM1"/>
    <property type="match status" value="1"/>
</dbReference>
<dbReference type="PANTHER" id="PTHR36153">
    <property type="entry name" value="INNER MEMBRANE PROTEIN-RELATED"/>
    <property type="match status" value="1"/>
</dbReference>
<dbReference type="InterPro" id="IPR025743">
    <property type="entry name" value="TssM1_N"/>
</dbReference>
<feature type="transmembrane region" description="Helical" evidence="1">
    <location>
        <begin position="15"/>
        <end position="37"/>
    </location>
</feature>
<dbReference type="Pfam" id="PF14331">
    <property type="entry name" value="IcmF-related_N"/>
    <property type="match status" value="1"/>
</dbReference>
<evidence type="ECO:0000313" key="4">
    <source>
        <dbReference type="Proteomes" id="UP000594688"/>
    </source>
</evidence>
<sequence length="1395" mass="161711">MNPTLDQAYSTFKSISYWIPHTLGVLLLLGLLYFVYYKIKNRKADGMEDEEESTQTIGNQRSHRSASWFRLRRNMRRAMATLKANVYGRHHRYQIPWFLLIGETGSGKTEALHHTDITLPLGAPQENMEGSREGWKWWFFDQGIVIDVDGDYVLRTDGHPTDHRGWRKLLKLLQSHRPQRPIDGIILTIPATDLVGPPETLNERVIKVGDKAAALFDKMVSAQKVLGMRLPVYLMVTKCDHVRGFKSFCGELPKGLQQDVLGWSNPYTLDTAYSSVWIDEAFENLYKNLYQTQIEVIVDGIQVHDSDDFFMFPSDFSTMMEPLRTYTNHIFKQSVYHEALFFRGMFFVGDATQGSSVPMQNLSQTKQVSEENTDDLEPALLKERSLASSPSSKGPKRLAFLKDLFEQKIFPEFRLARPTAKIFLWRNRLTWSLRAALIGIAVIWSLGLWWSYNDLGKEKATLNPLLEDIDKKLRFLKVRGPEEELAFNKMAVDLLNGMTNINTSSLTNVFIPWSWFSDLDSDIRQSMVIAYDKIILKSLYFKLEDKIKETLQGVEDQDFEKPIEGQELITVPVKLEEIPEMQRLRKVVLELEKLWGIAKLYNGLQNSENLSQLGEVVKFLFNFDLPEDFYKNASYYHNALKLVEYSSYDPTITRYLEAIPKVRGLSQDLFIRLYEENNFLAHLENFSKDLENNYGDRSRAFGRNRNGSFEALLVKILEMKKLIARPEFAWMGQSKLNLGPKFNELLASIGTSPFLGPELRDEIQEMGKAGFEDFSLKLLRQSTSLTGPLLKQENSKIKMEPGEGVKKVEDALQQFLSHDFMTVEDEGEELVAEIAPNDRLTWNPKILASTVDLYQDYQDFERNTLPLFPDSLKTRVQRASMKKLESSMNRLVAKSQTFKPVREQFAFNRKEEELATEIRSFKKSAPLLGRLMDIFFELDFTESSRSLFNLVTRHGYHLLNNVDRVLETEGLYEFKDGNFSWWTGLTPASLEAYDALDDKELSYYLSIQRERIKYLARQYSEPLVNFLVNRTIKRGQLEERLVTKWHRILVELDRYDAKRTSNTLTLLERFIKVEMETITPENCRQKIPLEDLKRTARDFFGKNLYLLKKELSDQCRLLARDEVLRDYSIVQAFFNNRIAGKYPFAPLGENSIINEADPVDLRKFYHLLDRYLDHSLGQLEKSTKFGHSRDNALEFIYLMEEARPFFAPYLTLEKSELPAYALDVDFRVNRSAESGANQVIEWKFETKGETVQDHRKKKTPLNWDLGDPIRLSFRWAKDSPDVPVSSGDWFGAQVDKRTVTFEYDNQWSLIQLLSRHEAGVEDFGPLGDPMPHTLRFKVKTLERDEDRMQKEVFTPKSGETRFFVRVVVKSPKTKERVILPALPFEAPLLKNGLNS</sequence>
<feature type="domain" description="Type VI secretion system component TssM1 N-terminal" evidence="2">
    <location>
        <begin position="161"/>
        <end position="436"/>
    </location>
</feature>
<feature type="transmembrane region" description="Helical" evidence="1">
    <location>
        <begin position="431"/>
        <end position="452"/>
    </location>
</feature>
<dbReference type="KEGG" id="nli:G3M70_00515"/>
<dbReference type="EMBL" id="CP048685">
    <property type="protein sequence ID" value="QPJ60450.1"/>
    <property type="molecule type" value="Genomic_DNA"/>
</dbReference>
<dbReference type="InterPro" id="IPR053156">
    <property type="entry name" value="T6SS_TssM-like"/>
</dbReference>
<proteinExistence type="predicted"/>